<dbReference type="RefSeq" id="XP_022511892.1">
    <property type="nucleotide sequence ID" value="XM_022655780.1"/>
</dbReference>
<protein>
    <submittedName>
        <fullName evidence="4">Uncharacterized protein</fullName>
    </submittedName>
</protein>
<dbReference type="Pfam" id="PF25053">
    <property type="entry name" value="DUF7791"/>
    <property type="match status" value="1"/>
</dbReference>
<dbReference type="GeneID" id="34600977"/>
<gene>
    <name evidence="4" type="ORF">AYO21_05813</name>
</gene>
<comment type="caution">
    <text evidence="4">The sequence shown here is derived from an EMBL/GenBank/DDBJ whole genome shotgun (WGS) entry which is preliminary data.</text>
</comment>
<evidence type="ECO:0000313" key="4">
    <source>
        <dbReference type="EMBL" id="OAG39940.1"/>
    </source>
</evidence>
<evidence type="ECO:0000259" key="3">
    <source>
        <dbReference type="Pfam" id="PF25053"/>
    </source>
</evidence>
<sequence length="951" mass="108602">MVLDPITALSLAGNVLQFVDFGSRVLCTFRAIKANGGLPNMETLETFTTDVLDLTARLQQYPPSNSNQDAASWEVGILKANERCQRAAKVLVDAVEKIKKLHTERFGAIRQAFSSVFKGREISALARDLETAKTELTLHLVAYLSTQHDTDLEELLRASKTAEAALLKAVRTDHEDISYQLDRLKAVIKEEHSATQKAIGDWQSSFGCELAVKLTGIAENTRQQVTEEAQNRMLISLYFVQWGDREAMISEAHKSTFAWIFGKDFASSLKETTFTDWLENDQPKQGLFYIRGKPGAGKSCLMRYLTRHSQLTTSLRKWAGSRRLLLASCFFWRAGTPLQKSLTGMLRVLLYQLLKQEPSLMRIAHPERWHTYYYGQADLDDWSEQELTASIARLFSLASGSFRFVILVDGLDEYEGTESQRQNLVNMFARIASEHDNVKICVSSRPWPVFREGLKRFSSLNLEDLTRKDVATYVRDHFEEDVHFRELRAIKPTQCDDLQSQIVDKAQGVFLWVILVVRDMLQRLQNGATITNLFRRLDMLPAELDDFFMQIVESIDASERADAGKIFQIVTALPKAHRTVLALSFTEEEHVDFALHLEDDDLTEQAIHQHISSTKRRLNSRCKGLLEMGAEIKRARWVDWQVEFLHRTVYDFFCQSELLRTRLSTYTSGSIDVSRYMCNASLVEFLALADTDSLRAMHTEAGEDGIATAVTFLQYSSQNDRESGSVPFSLLTVFRQRLIANWDPWGLRDCARVVIFQKMFSQWRFVHPLTHWQGDRGSFLGLAAQFGLTRFLRAQLDASFVGNLDRLLDLALEPVPIFQQERVTPSSEIVALLLERARKPLTDFYGRASQVRLEDKAAKMISLLARYSKQFPDGKMDEAWADVVALLIDYGLFRVPPGFGREVQSKTLEFLGTEARECLRANFEPAQVERLEDLIFRKEYEFVNTVDVPQR</sequence>
<dbReference type="InterPro" id="IPR056693">
    <property type="entry name" value="DUF7791"/>
</dbReference>
<dbReference type="PANTHER" id="PTHR10039">
    <property type="entry name" value="AMELOGENIN"/>
    <property type="match status" value="1"/>
</dbReference>
<name>A0A177F8M2_9EURO</name>
<dbReference type="PANTHER" id="PTHR10039:SF5">
    <property type="entry name" value="NACHT DOMAIN-CONTAINING PROTEIN"/>
    <property type="match status" value="1"/>
</dbReference>
<evidence type="ECO:0000256" key="1">
    <source>
        <dbReference type="ARBA" id="ARBA00022737"/>
    </source>
</evidence>
<evidence type="ECO:0000313" key="5">
    <source>
        <dbReference type="Proteomes" id="UP000077002"/>
    </source>
</evidence>
<dbReference type="InterPro" id="IPR027417">
    <property type="entry name" value="P-loop_NTPase"/>
</dbReference>
<dbReference type="Gene3D" id="3.40.50.300">
    <property type="entry name" value="P-loop containing nucleotide triphosphate hydrolases"/>
    <property type="match status" value="1"/>
</dbReference>
<evidence type="ECO:0000259" key="2">
    <source>
        <dbReference type="Pfam" id="PF24883"/>
    </source>
</evidence>
<proteinExistence type="predicted"/>
<reference evidence="4 5" key="1">
    <citation type="submission" date="2016-03" db="EMBL/GenBank/DDBJ databases">
        <title>Draft genome sequence of the Fonsecaea monophora CBS 269.37.</title>
        <authorList>
            <person name="Bombassaro A."/>
            <person name="Vinicius W.A."/>
            <person name="De Hoog S."/>
            <person name="Sun J."/>
            <person name="Souza E.M."/>
            <person name="Raittz R.T."/>
            <person name="Costa F."/>
            <person name="Leao A.C."/>
            <person name="Tadra-Sfeir M.Z."/>
            <person name="Baura V."/>
            <person name="Balsanelli E."/>
            <person name="Pedrosa F.O."/>
            <person name="Moreno L.F."/>
            <person name="Steffens M.B."/>
            <person name="Xi L."/>
            <person name="Bocca A.L."/>
            <person name="Felipe M.S."/>
            <person name="Teixeira M."/>
            <person name="Telles Filho F.Q."/>
            <person name="Azevedo C.M."/>
            <person name="Gomes R."/>
            <person name="Vicente V.A."/>
        </authorList>
    </citation>
    <scope>NUCLEOTIDE SEQUENCE [LARGE SCALE GENOMIC DNA]</scope>
    <source>
        <strain evidence="4 5">CBS 269.37</strain>
    </source>
</reference>
<dbReference type="EMBL" id="LVKK01000038">
    <property type="protein sequence ID" value="OAG39940.1"/>
    <property type="molecule type" value="Genomic_DNA"/>
</dbReference>
<dbReference type="AlphaFoldDB" id="A0A177F8M2"/>
<dbReference type="Pfam" id="PF24883">
    <property type="entry name" value="NPHP3_N"/>
    <property type="match status" value="1"/>
</dbReference>
<organism evidence="4 5">
    <name type="scientific">Fonsecaea monophora</name>
    <dbReference type="NCBI Taxonomy" id="254056"/>
    <lineage>
        <taxon>Eukaryota</taxon>
        <taxon>Fungi</taxon>
        <taxon>Dikarya</taxon>
        <taxon>Ascomycota</taxon>
        <taxon>Pezizomycotina</taxon>
        <taxon>Eurotiomycetes</taxon>
        <taxon>Chaetothyriomycetidae</taxon>
        <taxon>Chaetothyriales</taxon>
        <taxon>Herpotrichiellaceae</taxon>
        <taxon>Fonsecaea</taxon>
    </lineage>
</organism>
<dbReference type="OrthoDB" id="443402at2759"/>
<feature type="domain" description="DUF7791" evidence="3">
    <location>
        <begin position="554"/>
        <end position="692"/>
    </location>
</feature>
<dbReference type="Proteomes" id="UP000077002">
    <property type="component" value="Unassembled WGS sequence"/>
</dbReference>
<keyword evidence="1" id="KW-0677">Repeat</keyword>
<dbReference type="InterPro" id="IPR056884">
    <property type="entry name" value="NPHP3-like_N"/>
</dbReference>
<feature type="domain" description="Nephrocystin 3-like N-terminal" evidence="2">
    <location>
        <begin position="269"/>
        <end position="445"/>
    </location>
</feature>
<accession>A0A177F8M2</accession>
<keyword evidence="5" id="KW-1185">Reference proteome</keyword>
<dbReference type="SUPFAM" id="SSF52540">
    <property type="entry name" value="P-loop containing nucleoside triphosphate hydrolases"/>
    <property type="match status" value="1"/>
</dbReference>